<dbReference type="AlphaFoldDB" id="A0A511V0U1"/>
<name>A0A511V0U1_9BACI</name>
<accession>A0A511V0U1</accession>
<organism evidence="1 2">
    <name type="scientific">Cerasibacillus quisquiliarum</name>
    <dbReference type="NCBI Taxonomy" id="227865"/>
    <lineage>
        <taxon>Bacteria</taxon>
        <taxon>Bacillati</taxon>
        <taxon>Bacillota</taxon>
        <taxon>Bacilli</taxon>
        <taxon>Bacillales</taxon>
        <taxon>Bacillaceae</taxon>
        <taxon>Cerasibacillus</taxon>
    </lineage>
</organism>
<evidence type="ECO:0000313" key="2">
    <source>
        <dbReference type="Proteomes" id="UP000321491"/>
    </source>
</evidence>
<sequence>MKLFDMNIIHSHNFEEDLNIIEGYERVETYTSDDMLEDGSREKIGSYTYHIYNTSHFLHDQSLSMTADAISGDELFMLDIIMNGEHEFQMTSDEMLAPIGHVFIEDKFDYYENEKLILQKLMAYFEYISLDYIAVIATNSESASREKKSVISFLQIKLYKTLGFEYLGGYEKKHQVWIKNNN</sequence>
<evidence type="ECO:0000313" key="1">
    <source>
        <dbReference type="EMBL" id="GEN32537.1"/>
    </source>
</evidence>
<dbReference type="RefSeq" id="WP_146938866.1">
    <property type="nucleotide sequence ID" value="NZ_BJXW01000059.1"/>
</dbReference>
<dbReference type="Proteomes" id="UP000321491">
    <property type="component" value="Unassembled WGS sequence"/>
</dbReference>
<protein>
    <submittedName>
        <fullName evidence="1">Uncharacterized protein</fullName>
    </submittedName>
</protein>
<dbReference type="EMBL" id="BJXW01000059">
    <property type="protein sequence ID" value="GEN32537.1"/>
    <property type="molecule type" value="Genomic_DNA"/>
</dbReference>
<gene>
    <name evidence="1" type="ORF">CQU01_27750</name>
</gene>
<reference evidence="1 2" key="1">
    <citation type="submission" date="2019-07" db="EMBL/GenBank/DDBJ databases">
        <title>Whole genome shotgun sequence of Cerasibacillus quisquiliarum NBRC 102429.</title>
        <authorList>
            <person name="Hosoyama A."/>
            <person name="Uohara A."/>
            <person name="Ohji S."/>
            <person name="Ichikawa N."/>
        </authorList>
    </citation>
    <scope>NUCLEOTIDE SEQUENCE [LARGE SCALE GENOMIC DNA]</scope>
    <source>
        <strain evidence="1 2">NBRC 102429</strain>
    </source>
</reference>
<proteinExistence type="predicted"/>
<keyword evidence="2" id="KW-1185">Reference proteome</keyword>
<comment type="caution">
    <text evidence="1">The sequence shown here is derived from an EMBL/GenBank/DDBJ whole genome shotgun (WGS) entry which is preliminary data.</text>
</comment>